<proteinExistence type="predicted"/>
<dbReference type="RefSeq" id="WP_103962137.1">
    <property type="nucleotide sequence ID" value="NZ_FNVT01000018.1"/>
</dbReference>
<dbReference type="Proteomes" id="UP000236732">
    <property type="component" value="Unassembled WGS sequence"/>
</dbReference>
<keyword evidence="2" id="KW-1185">Reference proteome</keyword>
<sequence length="119" mass="13748">MTRFEPYVEELLDFLLKRLDEAGFERLLVHEPRRMYAPYIFSGGGRVEQRGLMFTGCRTCSRIPEGGFNVEAWPCAHVLRLTLRFADDPGHHPGWRPENALFASGRLIHPDDAEDKFRS</sequence>
<dbReference type="AlphaFoldDB" id="A0A1H6EVS9"/>
<evidence type="ECO:0000313" key="1">
    <source>
        <dbReference type="EMBL" id="SEH01025.1"/>
    </source>
</evidence>
<name>A0A1H6EVS9_9ACTN</name>
<organism evidence="1 2">
    <name type="scientific">Nonomuraea solani</name>
    <dbReference type="NCBI Taxonomy" id="1144553"/>
    <lineage>
        <taxon>Bacteria</taxon>
        <taxon>Bacillati</taxon>
        <taxon>Actinomycetota</taxon>
        <taxon>Actinomycetes</taxon>
        <taxon>Streptosporangiales</taxon>
        <taxon>Streptosporangiaceae</taxon>
        <taxon>Nonomuraea</taxon>
    </lineage>
</organism>
<dbReference type="OrthoDB" id="3531244at2"/>
<accession>A0A1H6EVS9</accession>
<reference evidence="1 2" key="1">
    <citation type="submission" date="2016-10" db="EMBL/GenBank/DDBJ databases">
        <authorList>
            <person name="de Groot N.N."/>
        </authorList>
    </citation>
    <scope>NUCLEOTIDE SEQUENCE [LARGE SCALE GENOMIC DNA]</scope>
    <source>
        <strain evidence="1 2">CGMCC 4.7037</strain>
    </source>
</reference>
<gene>
    <name evidence="1" type="ORF">SAMN05444920_118214</name>
</gene>
<protein>
    <submittedName>
        <fullName evidence="1">Uncharacterized protein</fullName>
    </submittedName>
</protein>
<evidence type="ECO:0000313" key="2">
    <source>
        <dbReference type="Proteomes" id="UP000236732"/>
    </source>
</evidence>
<dbReference type="EMBL" id="FNVT01000018">
    <property type="protein sequence ID" value="SEH01025.1"/>
    <property type="molecule type" value="Genomic_DNA"/>
</dbReference>